<dbReference type="EMBL" id="LUUK01000176">
    <property type="protein sequence ID" value="OAI17758.1"/>
    <property type="molecule type" value="Genomic_DNA"/>
</dbReference>
<reference evidence="3" key="1">
    <citation type="submission" date="2016-03" db="EMBL/GenBank/DDBJ databases">
        <authorList>
            <person name="Heylen K."/>
            <person name="De Vos P."/>
            <person name="Vekeman B."/>
        </authorList>
    </citation>
    <scope>NUCLEOTIDE SEQUENCE [LARGE SCALE GENOMIC DNA]</scope>
    <source>
        <strain evidence="3">R-45383</strain>
    </source>
</reference>
<feature type="compositionally biased region" description="Gly residues" evidence="1">
    <location>
        <begin position="29"/>
        <end position="40"/>
    </location>
</feature>
<dbReference type="STRING" id="702114.A1355_07190"/>
<keyword evidence="3" id="KW-1185">Reference proteome</keyword>
<evidence type="ECO:0000256" key="1">
    <source>
        <dbReference type="SAM" id="MobiDB-lite"/>
    </source>
</evidence>
<proteinExistence type="predicted"/>
<dbReference type="OrthoDB" id="4296515at2"/>
<evidence type="ECO:0000313" key="2">
    <source>
        <dbReference type="EMBL" id="OAI17758.1"/>
    </source>
</evidence>
<feature type="region of interest" description="Disordered" evidence="1">
    <location>
        <begin position="1"/>
        <end position="43"/>
    </location>
</feature>
<organism evidence="2 3">
    <name type="scientific">Methylomonas koyamae</name>
    <dbReference type="NCBI Taxonomy" id="702114"/>
    <lineage>
        <taxon>Bacteria</taxon>
        <taxon>Pseudomonadati</taxon>
        <taxon>Pseudomonadota</taxon>
        <taxon>Gammaproteobacteria</taxon>
        <taxon>Methylococcales</taxon>
        <taxon>Methylococcaceae</taxon>
        <taxon>Methylomonas</taxon>
    </lineage>
</organism>
<name>A0A177NI94_9GAMM</name>
<protein>
    <submittedName>
        <fullName evidence="2">Cell wall-binding protein</fullName>
    </submittedName>
</protein>
<sequence length="657" mass="71329">MSDKSKTPPILEVVDGAKKPKPTAKKPTGNGGGGHGSGSGKDGRFGAYRVNNGAFYQTKTKDDGFDEWPLCDFTCKIVEEVTAEDGLNDASFIRIEGRRRDGLPLPLVDVPAKSFFSNQGNWINEAWGSRAFVYPGQSKKDNLRACVHLYSTLNGDIPRRVVYKFIGWKCLDGAWHYLHGGGAIGSAGPVDGIQVDLGPGHMSRYQLPAPLAGDALKHAAADALQLLDVAPSRPQVGAALLAAVARAPLGETHCTDFALWLHGLTGSRKSAVAAIALAFFGDFTARNFPANWADSVNDVEAKAHQAKDGVFVVDDFKPSVNRVEAEKQHAMAERLVRGTGNQSGRGRRTANMQAQAAPFNRSMMIVTAEDLPRGASLLGRLLVLEIGRDDVNNATLTRLQEAARAGRFAGLMAAYLQWLAPRIDQFKAELPAAVEQFRNAAQRDGFASSHPRAGDIYGNLLAGAETFLEFLQDAGAVSSEQSDLLLIDLETNLQAAFKEQGAYQSEQDEVERFLNLLRAAFIAGDCHIANRLDQGPPKSRPHAWGWRENGTDISGERLYNPQGDCCGWHVDGSTNPPAEVWLEPNTAFKIVQEFSRRQGDAFLLSAASLWRRMVERGLFLKVEPDSKTGRVKTTVKRTVAGRSVRVLVLSAELVESG</sequence>
<evidence type="ECO:0000313" key="3">
    <source>
        <dbReference type="Proteomes" id="UP000077628"/>
    </source>
</evidence>
<comment type="caution">
    <text evidence="2">The sequence shown here is derived from an EMBL/GenBank/DDBJ whole genome shotgun (WGS) entry which is preliminary data.</text>
</comment>
<accession>A0A177NI94</accession>
<gene>
    <name evidence="2" type="ORF">A1355_07190</name>
</gene>
<dbReference type="Proteomes" id="UP000077628">
    <property type="component" value="Unassembled WGS sequence"/>
</dbReference>
<dbReference type="AlphaFoldDB" id="A0A177NI94"/>